<dbReference type="STRING" id="1283841.A0A084R1R0"/>
<organism evidence="2 3">
    <name type="scientific">Stachybotrys chlorohalonatus (strain IBT 40285)</name>
    <dbReference type="NCBI Taxonomy" id="1283841"/>
    <lineage>
        <taxon>Eukaryota</taxon>
        <taxon>Fungi</taxon>
        <taxon>Dikarya</taxon>
        <taxon>Ascomycota</taxon>
        <taxon>Pezizomycotina</taxon>
        <taxon>Sordariomycetes</taxon>
        <taxon>Hypocreomycetidae</taxon>
        <taxon>Hypocreales</taxon>
        <taxon>Stachybotryaceae</taxon>
        <taxon>Stachybotrys</taxon>
    </lineage>
</organism>
<feature type="transmembrane region" description="Helical" evidence="1">
    <location>
        <begin position="90"/>
        <end position="108"/>
    </location>
</feature>
<evidence type="ECO:0000256" key="1">
    <source>
        <dbReference type="SAM" id="Phobius"/>
    </source>
</evidence>
<dbReference type="OrthoDB" id="5313079at2759"/>
<evidence type="ECO:0000313" key="3">
    <source>
        <dbReference type="Proteomes" id="UP000028524"/>
    </source>
</evidence>
<protein>
    <recommendedName>
        <fullName evidence="4">RGS domain-containing protein</fullName>
    </recommendedName>
</protein>
<keyword evidence="1" id="KW-0812">Transmembrane</keyword>
<dbReference type="SUPFAM" id="SSF48097">
    <property type="entry name" value="Regulator of G-protein signaling, RGS"/>
    <property type="match status" value="1"/>
</dbReference>
<reference evidence="2 3" key="1">
    <citation type="journal article" date="2014" name="BMC Genomics">
        <title>Comparative genome sequencing reveals chemotype-specific gene clusters in the toxigenic black mold Stachybotrys.</title>
        <authorList>
            <person name="Semeiks J."/>
            <person name="Borek D."/>
            <person name="Otwinowski Z."/>
            <person name="Grishin N.V."/>
        </authorList>
    </citation>
    <scope>NUCLEOTIDE SEQUENCE [LARGE SCALE GENOMIC DNA]</scope>
    <source>
        <strain evidence="2 3">IBT 40285</strain>
    </source>
</reference>
<feature type="transmembrane region" description="Helical" evidence="1">
    <location>
        <begin position="156"/>
        <end position="177"/>
    </location>
</feature>
<accession>A0A084R1R0</accession>
<dbReference type="EMBL" id="KL659302">
    <property type="protein sequence ID" value="KFA70145.1"/>
    <property type="molecule type" value="Genomic_DNA"/>
</dbReference>
<dbReference type="OMA" id="YWILAQI"/>
<dbReference type="HOGENOM" id="CLU_022448_0_0_1"/>
<proteinExistence type="predicted"/>
<keyword evidence="3" id="KW-1185">Reference proteome</keyword>
<keyword evidence="1" id="KW-1133">Transmembrane helix</keyword>
<feature type="transmembrane region" description="Helical" evidence="1">
    <location>
        <begin position="214"/>
        <end position="233"/>
    </location>
</feature>
<dbReference type="InParanoid" id="A0A084R1R0"/>
<feature type="transmembrane region" description="Helical" evidence="1">
    <location>
        <begin position="245"/>
        <end position="265"/>
    </location>
</feature>
<feature type="transmembrane region" description="Helical" evidence="1">
    <location>
        <begin position="55"/>
        <end position="78"/>
    </location>
</feature>
<dbReference type="Gene3D" id="1.10.167.10">
    <property type="entry name" value="Regulator of G-protein Signalling 4, domain 2"/>
    <property type="match status" value="1"/>
</dbReference>
<dbReference type="Proteomes" id="UP000028524">
    <property type="component" value="Unassembled WGS sequence"/>
</dbReference>
<feature type="transmembrane region" description="Helical" evidence="1">
    <location>
        <begin position="20"/>
        <end position="43"/>
    </location>
</feature>
<evidence type="ECO:0000313" key="2">
    <source>
        <dbReference type="EMBL" id="KFA70145.1"/>
    </source>
</evidence>
<dbReference type="InterPro" id="IPR044926">
    <property type="entry name" value="RGS_subdomain_2"/>
</dbReference>
<dbReference type="AlphaFoldDB" id="A0A084R1R0"/>
<dbReference type="InterPro" id="IPR036305">
    <property type="entry name" value="RGS_sf"/>
</dbReference>
<feature type="transmembrane region" description="Helical" evidence="1">
    <location>
        <begin position="285"/>
        <end position="305"/>
    </location>
</feature>
<evidence type="ECO:0008006" key="4">
    <source>
        <dbReference type="Google" id="ProtNLM"/>
    </source>
</evidence>
<name>A0A084R1R0_STAC4</name>
<keyword evidence="1" id="KW-0472">Membrane</keyword>
<sequence>MESFTVYNLPPSPPNWDNVGVFYISYCATWTFLVLIGMAFCLLNRQHPVLRLRPLVLSFAAIGLLHSYWILAQIVYPIGGTMPVLIAYDVQYFVMGTYYPLGIALFHASNTRFLHVAKLQRQFTHHALQARRQHRCNGAGTSWLCRIRNIPTLTKIMMVIGIGMVAQTILTVSMWFACKKYHPTYGIPGTEIRGETLAEQFVDLGRGWEWWPSVLWQFIWSWMFAPILLWRAWNIRDTLGWRTQTVGCCVFSLHAVPMFLISSYVPAFASINVYFPPSQWIHLSTMFFEFFTVFLPASQVARALLAKPRPIEQNNEWEITSQISTRLKSVSGSSTDKPDDISTGDRLVTMQALERTLEANPASLQEFSALNDFSGENVAFLTQSAQWKARFLAHNNYHQGFNEALHIYAKFISPRDAPFPLNLASTDLKNLEAVFEKATRILYGETRVNAATPFDSEQGFRSEACLDAKYTGDIPFEFSAVTFDKAHEHIKYLVLTNTWPRFVTYTQRRQSHDTELTRLTASSGKTLVGQLSRKISSILRFGEELSHD</sequence>
<gene>
    <name evidence="2" type="ORF">S40285_06608</name>
</gene>